<comment type="caution">
    <text evidence="2">The sequence shown here is derived from an EMBL/GenBank/DDBJ whole genome shotgun (WGS) entry which is preliminary data.</text>
</comment>
<protein>
    <submittedName>
        <fullName evidence="2">Toll/interleukin-1 receptor domain-containing protein</fullName>
    </submittedName>
</protein>
<dbReference type="InterPro" id="IPR000157">
    <property type="entry name" value="TIR_dom"/>
</dbReference>
<dbReference type="Proteomes" id="UP000570166">
    <property type="component" value="Unassembled WGS sequence"/>
</dbReference>
<dbReference type="Pfam" id="PF13676">
    <property type="entry name" value="TIR_2"/>
    <property type="match status" value="1"/>
</dbReference>
<reference evidence="2 3" key="1">
    <citation type="submission" date="2020-07" db="EMBL/GenBank/DDBJ databases">
        <authorList>
            <person name="Sun Q."/>
        </authorList>
    </citation>
    <scope>NUCLEOTIDE SEQUENCE [LARGE SCALE GENOMIC DNA]</scope>
    <source>
        <strain evidence="2 3">CGMCC 1.13654</strain>
    </source>
</reference>
<feature type="domain" description="TIR" evidence="1">
    <location>
        <begin position="161"/>
        <end position="238"/>
    </location>
</feature>
<organism evidence="2 3">
    <name type="scientific">Sphingomonas chungangi</name>
    <dbReference type="NCBI Taxonomy" id="2683589"/>
    <lineage>
        <taxon>Bacteria</taxon>
        <taxon>Pseudomonadati</taxon>
        <taxon>Pseudomonadota</taxon>
        <taxon>Alphaproteobacteria</taxon>
        <taxon>Sphingomonadales</taxon>
        <taxon>Sphingomonadaceae</taxon>
        <taxon>Sphingomonas</taxon>
    </lineage>
</organism>
<keyword evidence="2" id="KW-0675">Receptor</keyword>
<keyword evidence="3" id="KW-1185">Reference proteome</keyword>
<dbReference type="EMBL" id="JACEIB010000004">
    <property type="protein sequence ID" value="MBA2933962.1"/>
    <property type="molecule type" value="Genomic_DNA"/>
</dbReference>
<dbReference type="Gene3D" id="3.40.50.10140">
    <property type="entry name" value="Toll/interleukin-1 receptor homology (TIR) domain"/>
    <property type="match status" value="1"/>
</dbReference>
<dbReference type="RefSeq" id="WP_160365570.1">
    <property type="nucleotide sequence ID" value="NZ_JACEIB010000004.1"/>
</dbReference>
<sequence>MADIALQHIDISSSATSCTRYGIPALPRSTQILLVGENATMPVLHALSPELDKALADLPGTSSTPCNGPGGLNCATWSDPACQHLVVLVGTSTGLTTGLKRYAQRLAARGGDYAIVPLLPPGAPAKGIPDNWQILRHAGDDAVVAANILRAAGIARDRPLFLSYVRSDAQALVDDLADVLTRRGFRLYVDRFSAQPGTRFPEEIAEALTDAGAMLLIESAGLPRSRWTQWEIALAAHCRIGRIALTIPQAPQSPGIRAHDRHALPPLLPNGSLSPADLDVAADFVTKRYNIAAMVRAAEYRALVDRLISLRYHGLTTSKLKSGVLGLRPDTALLATGRPGAASEARMLDEAAPHHRHRILLGQHRYMNVDRRRDLAWLAGKANLKLRQPGDLPVMLANLAAGTAP</sequence>
<evidence type="ECO:0000313" key="3">
    <source>
        <dbReference type="Proteomes" id="UP000570166"/>
    </source>
</evidence>
<dbReference type="GO" id="GO:0007165">
    <property type="term" value="P:signal transduction"/>
    <property type="evidence" value="ECO:0007669"/>
    <property type="project" value="InterPro"/>
</dbReference>
<evidence type="ECO:0000313" key="2">
    <source>
        <dbReference type="EMBL" id="MBA2933962.1"/>
    </source>
</evidence>
<dbReference type="AlphaFoldDB" id="A0A838L5T6"/>
<name>A0A838L5T6_9SPHN</name>
<gene>
    <name evidence="2" type="ORF">HZF05_07595</name>
</gene>
<evidence type="ECO:0000259" key="1">
    <source>
        <dbReference type="Pfam" id="PF13676"/>
    </source>
</evidence>
<dbReference type="InterPro" id="IPR035897">
    <property type="entry name" value="Toll_tir_struct_dom_sf"/>
</dbReference>
<proteinExistence type="predicted"/>
<accession>A0A838L5T6</accession>
<dbReference type="SUPFAM" id="SSF52200">
    <property type="entry name" value="Toll/Interleukin receptor TIR domain"/>
    <property type="match status" value="1"/>
</dbReference>